<proteinExistence type="predicted"/>
<sequence>MAAAADDGNGTAMMLQLLQYMRETTVPSPSAWQERTLFVKEWLLLQNSLENIPDDGTEDLIHRQIRRGDLYPTTRDRCWNHMLVELREVPVVKLILDDLPEPAENVSPSRGKLRPGKELVVLPTKGEGVVPSLQLPDGDADDGGGATSSRGDGSQRGGVNKPPSISKEKTFSSMGMMERQAEWLRKKQEKVDAEEKRQREEKEKELTFKPNLLNRRQTMSDKPEDKGPKPASVVKQNSFNEKKLDAAAKSVSFKESRPPPQGSTNTSDNAEKRPVSRSLVDKPKQPKPPKAVLKKKKSVGKGVDTKLEVTSHLLNGIRSELKASKAMTLDGGDNDVDDDDDNAEPGEEPKEDDDNDDAADDDDETPLLPGAAGDYKIDFSGMETKARLVLQDAALFELNSMYRKTDKAAGREGVALQMGRREDNHEEQVVAVIFDKDKISEDDAQKWWLDHKARFFELPANNA</sequence>
<protein>
    <submittedName>
        <fullName evidence="2">Uncharacterized protein</fullName>
    </submittedName>
</protein>
<dbReference type="AlphaFoldDB" id="W4H9S0"/>
<dbReference type="OrthoDB" id="201018at2759"/>
<gene>
    <name evidence="2" type="ORF">H257_00272</name>
</gene>
<organism evidence="2">
    <name type="scientific">Aphanomyces astaci</name>
    <name type="common">Crayfish plague agent</name>
    <dbReference type="NCBI Taxonomy" id="112090"/>
    <lineage>
        <taxon>Eukaryota</taxon>
        <taxon>Sar</taxon>
        <taxon>Stramenopiles</taxon>
        <taxon>Oomycota</taxon>
        <taxon>Saprolegniomycetes</taxon>
        <taxon>Saprolegniales</taxon>
        <taxon>Verrucalvaceae</taxon>
        <taxon>Aphanomyces</taxon>
    </lineage>
</organism>
<feature type="compositionally biased region" description="Basic and acidic residues" evidence="1">
    <location>
        <begin position="218"/>
        <end position="228"/>
    </location>
</feature>
<evidence type="ECO:0000313" key="2">
    <source>
        <dbReference type="EMBL" id="ETV88770.1"/>
    </source>
</evidence>
<feature type="compositionally biased region" description="Acidic residues" evidence="1">
    <location>
        <begin position="332"/>
        <end position="365"/>
    </location>
</feature>
<feature type="compositionally biased region" description="Basic and acidic residues" evidence="1">
    <location>
        <begin position="240"/>
        <end position="257"/>
    </location>
</feature>
<dbReference type="VEuPathDB" id="FungiDB:H257_00272"/>
<feature type="region of interest" description="Disordered" evidence="1">
    <location>
        <begin position="122"/>
        <end position="375"/>
    </location>
</feature>
<feature type="compositionally biased region" description="Basic and acidic residues" evidence="1">
    <location>
        <begin position="269"/>
        <end position="284"/>
    </location>
</feature>
<reference evidence="2" key="1">
    <citation type="submission" date="2013-12" db="EMBL/GenBank/DDBJ databases">
        <title>The Genome Sequence of Aphanomyces astaci APO3.</title>
        <authorList>
            <consortium name="The Broad Institute Genomics Platform"/>
            <person name="Russ C."/>
            <person name="Tyler B."/>
            <person name="van West P."/>
            <person name="Dieguez-Uribeondo J."/>
            <person name="Young S.K."/>
            <person name="Zeng Q."/>
            <person name="Gargeya S."/>
            <person name="Fitzgerald M."/>
            <person name="Abouelleil A."/>
            <person name="Alvarado L."/>
            <person name="Chapman S.B."/>
            <person name="Gainer-Dewar J."/>
            <person name="Goldberg J."/>
            <person name="Griggs A."/>
            <person name="Gujja S."/>
            <person name="Hansen M."/>
            <person name="Howarth C."/>
            <person name="Imamovic A."/>
            <person name="Ireland A."/>
            <person name="Larimer J."/>
            <person name="McCowan C."/>
            <person name="Murphy C."/>
            <person name="Pearson M."/>
            <person name="Poon T.W."/>
            <person name="Priest M."/>
            <person name="Roberts A."/>
            <person name="Saif S."/>
            <person name="Shea T."/>
            <person name="Sykes S."/>
            <person name="Wortman J."/>
            <person name="Nusbaum C."/>
            <person name="Birren B."/>
        </authorList>
    </citation>
    <scope>NUCLEOTIDE SEQUENCE [LARGE SCALE GENOMIC DNA]</scope>
    <source>
        <strain evidence="2">APO3</strain>
    </source>
</reference>
<evidence type="ECO:0000256" key="1">
    <source>
        <dbReference type="SAM" id="MobiDB-lite"/>
    </source>
</evidence>
<accession>W4H9S0</accession>
<dbReference type="GeneID" id="20802268"/>
<dbReference type="RefSeq" id="XP_009821170.1">
    <property type="nucleotide sequence ID" value="XM_009822868.1"/>
</dbReference>
<name>W4H9S0_APHAT</name>
<feature type="compositionally biased region" description="Basic and acidic residues" evidence="1">
    <location>
        <begin position="179"/>
        <end position="207"/>
    </location>
</feature>
<dbReference type="EMBL" id="KI913114">
    <property type="protein sequence ID" value="ETV88770.1"/>
    <property type="molecule type" value="Genomic_DNA"/>
</dbReference>